<sequence length="90" mass="9733">MPYEVLEEGGHTYERVREAVLRIREVEHVGGDRAGHLFLVLPQAPEPAWAPGVLSTAFTVTTIWRDGIGWAGEDLDIALGQASTAGPAPR</sequence>
<dbReference type="EMBL" id="JBHTEE010000001">
    <property type="protein sequence ID" value="MFC7606655.1"/>
    <property type="molecule type" value="Genomic_DNA"/>
</dbReference>
<dbReference type="Proteomes" id="UP001596514">
    <property type="component" value="Unassembled WGS sequence"/>
</dbReference>
<evidence type="ECO:0000313" key="1">
    <source>
        <dbReference type="EMBL" id="MFC7606655.1"/>
    </source>
</evidence>
<accession>A0ABW2TDB7</accession>
<keyword evidence="2" id="KW-1185">Reference proteome</keyword>
<protein>
    <submittedName>
        <fullName evidence="1">Uncharacterized protein</fullName>
    </submittedName>
</protein>
<gene>
    <name evidence="1" type="ORF">ACFQVD_41820</name>
</gene>
<comment type="caution">
    <text evidence="1">The sequence shown here is derived from an EMBL/GenBank/DDBJ whole genome shotgun (WGS) entry which is preliminary data.</text>
</comment>
<proteinExistence type="predicted"/>
<evidence type="ECO:0000313" key="2">
    <source>
        <dbReference type="Proteomes" id="UP001596514"/>
    </source>
</evidence>
<name>A0ABW2TDB7_9ACTN</name>
<organism evidence="1 2">
    <name type="scientific">Streptosporangium amethystogenes subsp. fukuiense</name>
    <dbReference type="NCBI Taxonomy" id="698418"/>
    <lineage>
        <taxon>Bacteria</taxon>
        <taxon>Bacillati</taxon>
        <taxon>Actinomycetota</taxon>
        <taxon>Actinomycetes</taxon>
        <taxon>Streptosporangiales</taxon>
        <taxon>Streptosporangiaceae</taxon>
        <taxon>Streptosporangium</taxon>
    </lineage>
</organism>
<reference evidence="2" key="1">
    <citation type="journal article" date="2019" name="Int. J. Syst. Evol. Microbiol.">
        <title>The Global Catalogue of Microorganisms (GCM) 10K type strain sequencing project: providing services to taxonomists for standard genome sequencing and annotation.</title>
        <authorList>
            <consortium name="The Broad Institute Genomics Platform"/>
            <consortium name="The Broad Institute Genome Sequencing Center for Infectious Disease"/>
            <person name="Wu L."/>
            <person name="Ma J."/>
        </authorList>
    </citation>
    <scope>NUCLEOTIDE SEQUENCE [LARGE SCALE GENOMIC DNA]</scope>
    <source>
        <strain evidence="2">JCM 10083</strain>
    </source>
</reference>
<dbReference type="RefSeq" id="WP_343962676.1">
    <property type="nucleotide sequence ID" value="NZ_BAAAGK010000013.1"/>
</dbReference>